<dbReference type="Proteomes" id="UP000198711">
    <property type="component" value="Unassembled WGS sequence"/>
</dbReference>
<sequence length="416" mass="48537">MKSVKLLIGGLLLMQTANSQHLLTMQEIQSAIEKNHPTLKMLDAEARSMSEAAKGAYSWEAPQLGAGFYQTPYDPGRWKYMNGQPGMGSFMFSVQQMFPNKKRQDAEYDFMNAQSTVELQKKDVVINELLFTARKNYYDWIVLEKKLSVLDENNRLLKFMMQSAEIRYKNGLGKISAYYKAKAALANVENMQLMLRNEIELKRIAINTVMNRNTDEPFLIDTNYVWFDFNKTMFDSANLMKQRSDVKVIDRTIEVNNLERKAELVKLKPEFGIQYNHMTGWARQPLMFSVMGMVKIPLTKWSSRMNKAKAESLVWQNEALRNQQQMIVNEASGMASTSYIELELKKKQMLLYEQQIIPALRKNFQTMQLAYEQNTEELFELFDAWEALNMTQMDYFDQLQNALQMQAELMKIMEIK</sequence>
<dbReference type="InterPro" id="IPR010131">
    <property type="entry name" value="MdtP/NodT-like"/>
</dbReference>
<protein>
    <submittedName>
        <fullName evidence="2">Outer membrane protein TolC</fullName>
    </submittedName>
</protein>
<reference evidence="2 3" key="1">
    <citation type="submission" date="2016-10" db="EMBL/GenBank/DDBJ databases">
        <authorList>
            <person name="Varghese N."/>
            <person name="Submissions S."/>
        </authorList>
    </citation>
    <scope>NUCLEOTIDE SEQUENCE [LARGE SCALE GENOMIC DNA]</scope>
    <source>
        <strain evidence="2 3">DSM 25353</strain>
    </source>
</reference>
<dbReference type="EMBL" id="FNNO01000003">
    <property type="protein sequence ID" value="SDW51614.1"/>
    <property type="molecule type" value="Genomic_DNA"/>
</dbReference>
<comment type="similarity">
    <text evidence="1">Belongs to the outer membrane factor (OMF) (TC 1.B.17) family.</text>
</comment>
<evidence type="ECO:0000313" key="2">
    <source>
        <dbReference type="EMBL" id="SDW51614.1"/>
    </source>
</evidence>
<dbReference type="RefSeq" id="WP_092722761.1">
    <property type="nucleotide sequence ID" value="NZ_FNNO01000003.1"/>
</dbReference>
<dbReference type="PANTHER" id="PTHR30203">
    <property type="entry name" value="OUTER MEMBRANE CATION EFFLUX PROTEIN"/>
    <property type="match status" value="1"/>
</dbReference>
<gene>
    <name evidence="2" type="ORF">SAMN05444410_103171</name>
</gene>
<dbReference type="InterPro" id="IPR003423">
    <property type="entry name" value="OMP_efflux"/>
</dbReference>
<dbReference type="GO" id="GO:0015562">
    <property type="term" value="F:efflux transmembrane transporter activity"/>
    <property type="evidence" value="ECO:0007669"/>
    <property type="project" value="InterPro"/>
</dbReference>
<name>A0A8X8IEU8_9BACT</name>
<evidence type="ECO:0000313" key="3">
    <source>
        <dbReference type="Proteomes" id="UP000198711"/>
    </source>
</evidence>
<dbReference type="SUPFAM" id="SSF56954">
    <property type="entry name" value="Outer membrane efflux proteins (OEP)"/>
    <property type="match status" value="1"/>
</dbReference>
<dbReference type="AlphaFoldDB" id="A0A8X8IEU8"/>
<organism evidence="2 3">
    <name type="scientific">Hydrobacter penzbergensis</name>
    <dbReference type="NCBI Taxonomy" id="1235997"/>
    <lineage>
        <taxon>Bacteria</taxon>
        <taxon>Pseudomonadati</taxon>
        <taxon>Bacteroidota</taxon>
        <taxon>Chitinophagia</taxon>
        <taxon>Chitinophagales</taxon>
        <taxon>Chitinophagaceae</taxon>
        <taxon>Hydrobacter</taxon>
    </lineage>
</organism>
<comment type="caution">
    <text evidence="2">The sequence shown here is derived from an EMBL/GenBank/DDBJ whole genome shotgun (WGS) entry which is preliminary data.</text>
</comment>
<keyword evidence="3" id="KW-1185">Reference proteome</keyword>
<dbReference type="Pfam" id="PF02321">
    <property type="entry name" value="OEP"/>
    <property type="match status" value="1"/>
</dbReference>
<accession>A0A8X8IEU8</accession>
<proteinExistence type="inferred from homology"/>
<evidence type="ECO:0000256" key="1">
    <source>
        <dbReference type="ARBA" id="ARBA00007613"/>
    </source>
</evidence>
<dbReference type="Gene3D" id="1.20.1600.10">
    <property type="entry name" value="Outer membrane efflux proteins (OEP)"/>
    <property type="match status" value="1"/>
</dbReference>